<keyword evidence="1" id="KW-0456">Lyase</keyword>
<evidence type="ECO:0000313" key="1">
    <source>
        <dbReference type="EMBL" id="NMW93408.1"/>
    </source>
</evidence>
<dbReference type="GO" id="GO:0016829">
    <property type="term" value="F:lyase activity"/>
    <property type="evidence" value="ECO:0007669"/>
    <property type="project" value="UniProtKB-KW"/>
</dbReference>
<proteinExistence type="predicted"/>
<protein>
    <submittedName>
        <fullName evidence="1">DNA lyase</fullName>
    </submittedName>
</protein>
<evidence type="ECO:0000313" key="2">
    <source>
        <dbReference type="Proteomes" id="UP000582487"/>
    </source>
</evidence>
<dbReference type="EMBL" id="JABCUV010000006">
    <property type="protein sequence ID" value="NMW93408.1"/>
    <property type="molecule type" value="Genomic_DNA"/>
</dbReference>
<accession>A0A848RR39</accession>
<sequence length="48" mass="5694">MEWFSGLAYKFQQNLRNLGKCTITSVDTHILHLIYSQKIPDWNIHFQG</sequence>
<organism evidence="1 2">
    <name type="scientific">Mobiluncus mulieris</name>
    <dbReference type="NCBI Taxonomy" id="2052"/>
    <lineage>
        <taxon>Bacteria</taxon>
        <taxon>Bacillati</taxon>
        <taxon>Actinomycetota</taxon>
        <taxon>Actinomycetes</taxon>
        <taxon>Actinomycetales</taxon>
        <taxon>Actinomycetaceae</taxon>
        <taxon>Mobiluncus</taxon>
    </lineage>
</organism>
<dbReference type="AlphaFoldDB" id="A0A848RR39"/>
<gene>
    <name evidence="1" type="ORF">HHJ74_06820</name>
</gene>
<reference evidence="1 2" key="1">
    <citation type="submission" date="2020-04" db="EMBL/GenBank/DDBJ databases">
        <title>Antimicrobial susceptibility and clonality of vaginal-derived multi-drug resistant Mobiluncus isolates in China.</title>
        <authorList>
            <person name="Zhang X."/>
        </authorList>
    </citation>
    <scope>NUCLEOTIDE SEQUENCE [LARGE SCALE GENOMIC DNA]</scope>
    <source>
        <strain evidence="1 2">7</strain>
    </source>
</reference>
<name>A0A848RR39_9ACTO</name>
<dbReference type="Proteomes" id="UP000582487">
    <property type="component" value="Unassembled WGS sequence"/>
</dbReference>
<comment type="caution">
    <text evidence="1">The sequence shown here is derived from an EMBL/GenBank/DDBJ whole genome shotgun (WGS) entry which is preliminary data.</text>
</comment>